<dbReference type="InterPro" id="IPR003593">
    <property type="entry name" value="AAA+_ATPase"/>
</dbReference>
<dbReference type="PROSITE" id="PS00211">
    <property type="entry name" value="ABC_TRANSPORTER_1"/>
    <property type="match status" value="1"/>
</dbReference>
<dbReference type="InterPro" id="IPR027417">
    <property type="entry name" value="P-loop_NTPase"/>
</dbReference>
<dbReference type="PANTHER" id="PTHR43297:SF2">
    <property type="entry name" value="DIPEPTIDE TRANSPORT ATP-BINDING PROTEIN DPPD"/>
    <property type="match status" value="1"/>
</dbReference>
<dbReference type="Gene3D" id="3.40.50.300">
    <property type="entry name" value="P-loop containing nucleotide triphosphate hydrolases"/>
    <property type="match status" value="1"/>
</dbReference>
<gene>
    <name evidence="9" type="ORF">BWX42_08140</name>
</gene>
<keyword evidence="4" id="KW-1003">Cell membrane</keyword>
<dbReference type="InterPro" id="IPR050388">
    <property type="entry name" value="ABC_Ni/Peptide_Import"/>
</dbReference>
<dbReference type="PROSITE" id="PS50893">
    <property type="entry name" value="ABC_TRANSPORTER_2"/>
    <property type="match status" value="1"/>
</dbReference>
<proteinExistence type="inferred from homology"/>
<dbReference type="InterPro" id="IPR003439">
    <property type="entry name" value="ABC_transporter-like_ATP-bd"/>
</dbReference>
<dbReference type="GO" id="GO:0015833">
    <property type="term" value="P:peptide transport"/>
    <property type="evidence" value="ECO:0007669"/>
    <property type="project" value="InterPro"/>
</dbReference>
<dbReference type="CDD" id="cd03257">
    <property type="entry name" value="ABC_NikE_OppD_transporters"/>
    <property type="match status" value="1"/>
</dbReference>
<comment type="similarity">
    <text evidence="2">Belongs to the ABC transporter superfamily.</text>
</comment>
<keyword evidence="5" id="KW-0547">Nucleotide-binding</keyword>
<dbReference type="PANTHER" id="PTHR43297">
    <property type="entry name" value="OLIGOPEPTIDE TRANSPORT ATP-BINDING PROTEIN APPD"/>
    <property type="match status" value="1"/>
</dbReference>
<evidence type="ECO:0000256" key="3">
    <source>
        <dbReference type="ARBA" id="ARBA00022448"/>
    </source>
</evidence>
<name>A0A1S8KPJ9_9LACT</name>
<comment type="subcellular location">
    <subcellularLocation>
        <location evidence="1">Cell membrane</location>
        <topology evidence="1">Peripheral membrane protein</topology>
    </subcellularLocation>
</comment>
<protein>
    <recommendedName>
        <fullName evidence="8">ABC transporter domain-containing protein</fullName>
    </recommendedName>
</protein>
<evidence type="ECO:0000256" key="7">
    <source>
        <dbReference type="ARBA" id="ARBA00023136"/>
    </source>
</evidence>
<keyword evidence="3" id="KW-0813">Transport</keyword>
<accession>A0A1S8KPJ9</accession>
<dbReference type="SUPFAM" id="SSF52540">
    <property type="entry name" value="P-loop containing nucleoside triphosphate hydrolases"/>
    <property type="match status" value="1"/>
</dbReference>
<dbReference type="Proteomes" id="UP000190409">
    <property type="component" value="Unassembled WGS sequence"/>
</dbReference>
<evidence type="ECO:0000313" key="9">
    <source>
        <dbReference type="EMBL" id="OOL81664.1"/>
    </source>
</evidence>
<dbReference type="Pfam" id="PF08352">
    <property type="entry name" value="oligo_HPY"/>
    <property type="match status" value="1"/>
</dbReference>
<comment type="caution">
    <text evidence="9">The sequence shown here is derived from an EMBL/GenBank/DDBJ whole genome shotgun (WGS) entry which is preliminary data.</text>
</comment>
<dbReference type="AlphaFoldDB" id="A0A1S8KPJ9"/>
<evidence type="ECO:0000256" key="5">
    <source>
        <dbReference type="ARBA" id="ARBA00022741"/>
    </source>
</evidence>
<evidence type="ECO:0000256" key="6">
    <source>
        <dbReference type="ARBA" id="ARBA00022840"/>
    </source>
</evidence>
<feature type="domain" description="ABC transporter" evidence="8">
    <location>
        <begin position="5"/>
        <end position="257"/>
    </location>
</feature>
<dbReference type="GO" id="GO:0016887">
    <property type="term" value="F:ATP hydrolysis activity"/>
    <property type="evidence" value="ECO:0007669"/>
    <property type="project" value="InterPro"/>
</dbReference>
<evidence type="ECO:0000259" key="8">
    <source>
        <dbReference type="PROSITE" id="PS50893"/>
    </source>
</evidence>
<evidence type="ECO:0000256" key="1">
    <source>
        <dbReference type="ARBA" id="ARBA00004202"/>
    </source>
</evidence>
<dbReference type="InterPro" id="IPR017871">
    <property type="entry name" value="ABC_transporter-like_CS"/>
</dbReference>
<reference evidence="9 10" key="1">
    <citation type="submission" date="2017-01" db="EMBL/GenBank/DDBJ databases">
        <title>Complete Genome Sequence of Dolosigranulum pigrum isolated from a Patient with interstitial lung disease.</title>
        <authorList>
            <person name="Mukhopadhyay R."/>
            <person name="Joaquin J."/>
            <person name="Hogue R."/>
            <person name="Fitzgerald S."/>
            <person name="Jospin G."/>
            <person name="Eisen J.A."/>
            <person name="Chaturvedi V."/>
        </authorList>
    </citation>
    <scope>NUCLEOTIDE SEQUENCE [LARGE SCALE GENOMIC DNA]</scope>
    <source>
        <strain evidence="9 10">15S00348</strain>
    </source>
</reference>
<dbReference type="RefSeq" id="WP_077863079.1">
    <property type="nucleotide sequence ID" value="NZ_CALFGV010000008.1"/>
</dbReference>
<evidence type="ECO:0000256" key="4">
    <source>
        <dbReference type="ARBA" id="ARBA00022475"/>
    </source>
</evidence>
<keyword evidence="6" id="KW-0067">ATP-binding</keyword>
<evidence type="ECO:0000256" key="2">
    <source>
        <dbReference type="ARBA" id="ARBA00005417"/>
    </source>
</evidence>
<dbReference type="Pfam" id="PF00005">
    <property type="entry name" value="ABC_tran"/>
    <property type="match status" value="1"/>
</dbReference>
<organism evidence="9 10">
    <name type="scientific">Dolosigranulum pigrum</name>
    <dbReference type="NCBI Taxonomy" id="29394"/>
    <lineage>
        <taxon>Bacteria</taxon>
        <taxon>Bacillati</taxon>
        <taxon>Bacillota</taxon>
        <taxon>Bacilli</taxon>
        <taxon>Lactobacillales</taxon>
        <taxon>Carnobacteriaceae</taxon>
        <taxon>Dolosigranulum</taxon>
    </lineage>
</organism>
<dbReference type="GO" id="GO:0005524">
    <property type="term" value="F:ATP binding"/>
    <property type="evidence" value="ECO:0007669"/>
    <property type="project" value="UniProtKB-KW"/>
</dbReference>
<dbReference type="GO" id="GO:0005886">
    <property type="term" value="C:plasma membrane"/>
    <property type="evidence" value="ECO:0007669"/>
    <property type="project" value="UniProtKB-SubCell"/>
</dbReference>
<keyword evidence="7" id="KW-0472">Membrane</keyword>
<evidence type="ECO:0000313" key="10">
    <source>
        <dbReference type="Proteomes" id="UP000190409"/>
    </source>
</evidence>
<dbReference type="EMBL" id="MUYF01000003">
    <property type="protein sequence ID" value="OOL81664.1"/>
    <property type="molecule type" value="Genomic_DNA"/>
</dbReference>
<dbReference type="InterPro" id="IPR013563">
    <property type="entry name" value="Oligopep_ABC_C"/>
</dbReference>
<dbReference type="SMART" id="SM00382">
    <property type="entry name" value="AAA"/>
    <property type="match status" value="1"/>
</dbReference>
<dbReference type="FunFam" id="3.40.50.300:FF:000016">
    <property type="entry name" value="Oligopeptide ABC transporter ATP-binding component"/>
    <property type="match status" value="1"/>
</dbReference>
<sequence length="323" mass="35919">MEELIRLEDLNVSFATTNGYKPIIKGINLSIQPGEIVGLVGESGSGKSVTARSIVRLNDERTLTDYEGAIYYKEDNILDYSPKQLRQFRQGVASMVFQDPMSSLNPLMTIGKQLIEAIRMADTSISQGQAREKALDLMNRSGLRRAEQLLDALPHELSGGMQQRIMIAIALAKDPVLLIADEATTALDVTIQAQILDLFKEIQQNLNTAFLFITHDLTIAQALCDRIVVMKDGHILEVAPTETLFTEPLHPYTLQLFSAIPGLKQPQREHIQRMKEEAQQTLSAENLIIWDLASEQPGVLSEVTPGHELLVQHQSNQAKGDVR</sequence>